<evidence type="ECO:0000313" key="2">
    <source>
        <dbReference type="Proteomes" id="UP000295221"/>
    </source>
</evidence>
<protein>
    <submittedName>
        <fullName evidence="1">CHU domain-containing protein</fullName>
    </submittedName>
</protein>
<evidence type="ECO:0000313" key="1">
    <source>
        <dbReference type="EMBL" id="TCO10583.1"/>
    </source>
</evidence>
<dbReference type="Proteomes" id="UP000295221">
    <property type="component" value="Unassembled WGS sequence"/>
</dbReference>
<dbReference type="Pfam" id="PF13585">
    <property type="entry name" value="CHU_C"/>
    <property type="match status" value="1"/>
</dbReference>
<sequence length="779" mass="85534">MFSFRVILKAKDILHMGRCLSYITGLLLFLGSVGNIEAQTPSAELLDDVIEVCETGEFQIRIRFTGVEPFNAWIEFSDADEESEWNGERGPAHGNVDAGPPRRLVGGIYDDNSNMSNGIYTYNTTFAEGWLNRTREVKINIVEFFHGEVNGDWIIGQGESQNIIGELLVISHQRPAPFAGDPIDQCGYSTALNAQPDPVSTSYWWELVDGASFGENNSDFANPNALFTVETEGTYDLKFLQENGACTPVESEVQVILKGSPSGEIRTNSEVCGRGDAEVEIELLQGYGPMEFIYQLNGENFIHTGDPGNSYLFPHESVSGKAEFQLISIEDVNGCFAAESQLLGEAVVAELTPQLSAGEDEIVCGTTFSLNAWGEPGDGAWTSQSAFATFSDPDSGNSQVEVSQYGDFVFTWSMDNEGCEASDQITIRFVEFPDLIAQLAEDRICEGDETTLTFNAQGSGPWTVRLNDDDISFGTAVFNQSLSPEQTKNYHLHSIIDTYGCETTFDDLVFSVSVDEMPSPYAGNDREICGESIQMSAVPSIGSGTWSGSGSFNYAADPTTVFYPDPFHELAAHTLRWTEVNGVCTAYDEISVTFYHEVEPMDVDAGEDIEAYHQFTINLNAMTPPVGVGTWEILSGEGSLLNSNDPKSEISGLTFGSVALRWTVKNGICPEISDDLSIEVKGLIHPTGFSPNEIPDGFNDRFVIKGATHISNNRLMVFNQTGEIVYQKQNYGGDDEDYDDPKWWDGRDSSGNPVPEGTYYFVFTGDGIDPVKDYLVIKR</sequence>
<dbReference type="RefSeq" id="WP_132431196.1">
    <property type="nucleotide sequence ID" value="NZ_SLWK01000001.1"/>
</dbReference>
<dbReference type="AlphaFoldDB" id="A0A4R2GMX3"/>
<comment type="caution">
    <text evidence="1">The sequence shown here is derived from an EMBL/GenBank/DDBJ whole genome shotgun (WGS) entry which is preliminary data.</text>
</comment>
<name>A0A4R2GMX3_9BACT</name>
<dbReference type="Gene3D" id="2.60.40.4070">
    <property type="match status" value="1"/>
</dbReference>
<gene>
    <name evidence="1" type="ORF">EV194_101213</name>
</gene>
<dbReference type="OrthoDB" id="5726170at2"/>
<proteinExistence type="predicted"/>
<dbReference type="EMBL" id="SLWK01000001">
    <property type="protein sequence ID" value="TCO10583.1"/>
    <property type="molecule type" value="Genomic_DNA"/>
</dbReference>
<keyword evidence="2" id="KW-1185">Reference proteome</keyword>
<organism evidence="1 2">
    <name type="scientific">Natronoflexus pectinivorans</name>
    <dbReference type="NCBI Taxonomy" id="682526"/>
    <lineage>
        <taxon>Bacteria</taxon>
        <taxon>Pseudomonadati</taxon>
        <taxon>Bacteroidota</taxon>
        <taxon>Bacteroidia</taxon>
        <taxon>Marinilabiliales</taxon>
        <taxon>Marinilabiliaceae</taxon>
        <taxon>Natronoflexus</taxon>
    </lineage>
</organism>
<reference evidence="1 2" key="1">
    <citation type="submission" date="2019-03" db="EMBL/GenBank/DDBJ databases">
        <title>Genomic Encyclopedia of Type Strains, Phase IV (KMG-IV): sequencing the most valuable type-strain genomes for metagenomic binning, comparative biology and taxonomic classification.</title>
        <authorList>
            <person name="Goeker M."/>
        </authorList>
    </citation>
    <scope>NUCLEOTIDE SEQUENCE [LARGE SCALE GENOMIC DNA]</scope>
    <source>
        <strain evidence="1 2">DSM 24179</strain>
    </source>
</reference>
<accession>A0A4R2GMX3</accession>